<evidence type="ECO:0000313" key="1">
    <source>
        <dbReference type="EMBL" id="CAB4194610.1"/>
    </source>
</evidence>
<sequence length="77" mass="8486">MRALIAERTLAGGIVSVYYDPEAGVSGRYWVSAKNRSGKSLVQEKIFSDEKAWSDAERFANDVMHSLGGDYTQTIAL</sequence>
<reference evidence="1" key="1">
    <citation type="submission" date="2020-05" db="EMBL/GenBank/DDBJ databases">
        <authorList>
            <person name="Chiriac C."/>
            <person name="Salcher M."/>
            <person name="Ghai R."/>
            <person name="Kavagutti S V."/>
        </authorList>
    </citation>
    <scope>NUCLEOTIDE SEQUENCE</scope>
</reference>
<name>A0A6J5RAN6_9CAUD</name>
<organism evidence="1">
    <name type="scientific">uncultured Caudovirales phage</name>
    <dbReference type="NCBI Taxonomy" id="2100421"/>
    <lineage>
        <taxon>Viruses</taxon>
        <taxon>Duplodnaviria</taxon>
        <taxon>Heunggongvirae</taxon>
        <taxon>Uroviricota</taxon>
        <taxon>Caudoviricetes</taxon>
        <taxon>Peduoviridae</taxon>
        <taxon>Maltschvirus</taxon>
        <taxon>Maltschvirus maltsch</taxon>
    </lineage>
</organism>
<gene>
    <name evidence="1" type="ORF">UFOVP1264_65</name>
</gene>
<protein>
    <submittedName>
        <fullName evidence="1">Uncharacterized protein</fullName>
    </submittedName>
</protein>
<accession>A0A6J5RAN6</accession>
<dbReference type="EMBL" id="LR797213">
    <property type="protein sequence ID" value="CAB4194610.1"/>
    <property type="molecule type" value="Genomic_DNA"/>
</dbReference>
<proteinExistence type="predicted"/>